<dbReference type="PROSITE" id="PS51910">
    <property type="entry name" value="GH18_2"/>
    <property type="match status" value="3"/>
</dbReference>
<dbReference type="InterPro" id="IPR017853">
    <property type="entry name" value="GH"/>
</dbReference>
<feature type="domain" description="GH18" evidence="2">
    <location>
        <begin position="777"/>
        <end position="1120"/>
    </location>
</feature>
<keyword evidence="5" id="KW-1185">Reference proteome</keyword>
<dbReference type="Proteomes" id="UP000582659">
    <property type="component" value="Unassembled WGS sequence"/>
</dbReference>
<dbReference type="SUPFAM" id="SSF51445">
    <property type="entry name" value="(Trans)glycosidases"/>
    <property type="match status" value="3"/>
</dbReference>
<evidence type="ECO:0000259" key="2">
    <source>
        <dbReference type="PROSITE" id="PS51910"/>
    </source>
</evidence>
<dbReference type="PANTHER" id="PTHR11177:SF400">
    <property type="entry name" value="ENDOCHITINASE-RELATED"/>
    <property type="match status" value="1"/>
</dbReference>
<gene>
    <name evidence="3" type="ORF">BXYJ_LOCUS6415</name>
</gene>
<proteinExistence type="predicted"/>
<evidence type="ECO:0000313" key="3">
    <source>
        <dbReference type="EMBL" id="CAD5220911.1"/>
    </source>
</evidence>
<dbReference type="Proteomes" id="UP000659654">
    <property type="component" value="Unassembled WGS sequence"/>
</dbReference>
<feature type="domain" description="GH18" evidence="2">
    <location>
        <begin position="30"/>
        <end position="389"/>
    </location>
</feature>
<reference evidence="3" key="2">
    <citation type="submission" date="2020-09" db="EMBL/GenBank/DDBJ databases">
        <authorList>
            <person name="Kikuchi T."/>
        </authorList>
    </citation>
    <scope>NUCLEOTIDE SEQUENCE</scope>
    <source>
        <strain evidence="3">Ka4C1</strain>
    </source>
</reference>
<dbReference type="GO" id="GO:0005576">
    <property type="term" value="C:extracellular region"/>
    <property type="evidence" value="ECO:0007669"/>
    <property type="project" value="TreeGrafter"/>
</dbReference>
<dbReference type="GO" id="GO:0006032">
    <property type="term" value="P:chitin catabolic process"/>
    <property type="evidence" value="ECO:0007669"/>
    <property type="project" value="TreeGrafter"/>
</dbReference>
<dbReference type="OrthoDB" id="73875at2759"/>
<dbReference type="Gene3D" id="3.10.50.10">
    <property type="match status" value="3"/>
</dbReference>
<dbReference type="PANTHER" id="PTHR11177">
    <property type="entry name" value="CHITINASE"/>
    <property type="match status" value="1"/>
</dbReference>
<accession>A0A1I7SU98</accession>
<evidence type="ECO:0000313" key="5">
    <source>
        <dbReference type="Proteomes" id="UP000659654"/>
    </source>
</evidence>
<dbReference type="GO" id="GO:0005975">
    <property type="term" value="P:carbohydrate metabolic process"/>
    <property type="evidence" value="ECO:0007669"/>
    <property type="project" value="InterPro"/>
</dbReference>
<dbReference type="InterPro" id="IPR011583">
    <property type="entry name" value="Chitinase_II/V-like_cat"/>
</dbReference>
<dbReference type="Proteomes" id="UP000095284">
    <property type="component" value="Unplaced"/>
</dbReference>
<feature type="chain" id="PRO_5036022288" evidence="1">
    <location>
        <begin position="23"/>
        <end position="1120"/>
    </location>
</feature>
<dbReference type="InterPro" id="IPR029070">
    <property type="entry name" value="Chitinase_insertion_sf"/>
</dbReference>
<dbReference type="EMBL" id="CAJFCV020000003">
    <property type="protein sequence ID" value="CAG9107397.1"/>
    <property type="molecule type" value="Genomic_DNA"/>
</dbReference>
<reference evidence="6" key="1">
    <citation type="submission" date="2016-11" db="UniProtKB">
        <authorList>
            <consortium name="WormBaseParasite"/>
        </authorList>
    </citation>
    <scope>IDENTIFICATION</scope>
</reference>
<name>A0A1I7SU98_BURXY</name>
<evidence type="ECO:0000313" key="4">
    <source>
        <dbReference type="Proteomes" id="UP000095284"/>
    </source>
</evidence>
<dbReference type="GO" id="GO:0008061">
    <property type="term" value="F:chitin binding"/>
    <property type="evidence" value="ECO:0007669"/>
    <property type="project" value="InterPro"/>
</dbReference>
<dbReference type="SMR" id="A0A1I7SU98"/>
<keyword evidence="1" id="KW-0732">Signal</keyword>
<organism evidence="4 6">
    <name type="scientific">Bursaphelenchus xylophilus</name>
    <name type="common">Pinewood nematode worm</name>
    <name type="synonym">Aphelenchoides xylophilus</name>
    <dbReference type="NCBI Taxonomy" id="6326"/>
    <lineage>
        <taxon>Eukaryota</taxon>
        <taxon>Metazoa</taxon>
        <taxon>Ecdysozoa</taxon>
        <taxon>Nematoda</taxon>
        <taxon>Chromadorea</taxon>
        <taxon>Rhabditida</taxon>
        <taxon>Tylenchina</taxon>
        <taxon>Tylenchomorpha</taxon>
        <taxon>Aphelenchoidea</taxon>
        <taxon>Aphelenchoididae</taxon>
        <taxon>Bursaphelenchus</taxon>
    </lineage>
</organism>
<dbReference type="AlphaFoldDB" id="A0A1I7SU98"/>
<dbReference type="SMART" id="SM00636">
    <property type="entry name" value="Glyco_18"/>
    <property type="match status" value="2"/>
</dbReference>
<dbReference type="GO" id="GO:0004568">
    <property type="term" value="F:chitinase activity"/>
    <property type="evidence" value="ECO:0007669"/>
    <property type="project" value="TreeGrafter"/>
</dbReference>
<dbReference type="Gene3D" id="3.20.20.80">
    <property type="entry name" value="Glycosidases"/>
    <property type="match status" value="3"/>
</dbReference>
<evidence type="ECO:0000313" key="6">
    <source>
        <dbReference type="WBParaSite" id="BXY_1662000.1"/>
    </source>
</evidence>
<feature type="signal peptide" evidence="1">
    <location>
        <begin position="1"/>
        <end position="22"/>
    </location>
</feature>
<protein>
    <submittedName>
        <fullName evidence="3">(pine wood nematode) hypothetical protein</fullName>
    </submittedName>
</protein>
<sequence length="1120" mass="125963">MGFLSRPLLLAILLSLLHITISEESVKKQCSFYCFTFPQKDETIASLNKSISSVLNIGCSHLVYGHALVDSMGRIKNPTDNDIVLDSYYGNYKNLKTLQMKNPKVKVLVGLREDVGVNFLDQSVVRETVIRNIITLIDDNKFDGVFLDLKSPRFASFHFRRFLMELRKETMGMEGEENPVLVALSVDAAEVYGAAENLKEIEKLVDVFYIKADNVIGSQADTETLLMTPLDHANVIPKEVTLNDVSDALDDIMLERQKIVVGLSGWARGYVLDDPKKPGPLVDALGFARRPNSTRKDGRFSYQEICDLAVPDDYHFENIMGSVWFQGSDANWYSFLPPGHETVDRILTWVANKHYGGIGLMQLEADDPKGDCGEPYPLHRDIQKKLKCAPREQVRGNTAPCNRFCTLRTASSDVTLDFDLFDPEWCSHYIISSIDFTSTGLLKIDDKFNVVIGKYNDWAPKIKPNLLVSIGDTVDSKTWKFVMKSEVLRKLLVSNVKQFYERRNLDGLVISWLSGSMGNKDNSDSQSFHLFLKELKDALPKALLVVTATAEGTFDQGYDIKVLNQTANYLLVEMFRFHDSSMGSTGHPSPLLGNSELIEDGSRTVEAMANEWISRGFPRKRLIPQFSPQVLYFGLAKGVEYRADSPVGQKVDQSRAVKNRSNKEFITQTELCHILNSTEAKSHFIPEMAVPTAVKGNEFFAYDDKRSIKVKTIWTSLSQFGGIALTGLEMDNVQGQCPAGQPYPILKTIVDSQTCDLCVKEREIPNNIQPECAGDPFRVVCSYRLPDVNDKKNPLRPDKIPFGQCSEIVVEETLMEKNGDLKFRDSTALENMKILKKHDRQGKRLIAAIRCPSANPDEFKNLMKNGRDKLIKNIFAHMNEFGFEGIELRCDDMLTPEVKANFGNTLRTLLNKIRNEEGTQCRKTLSIRIPVWQQELGSVYDTGVFRYLHQVVLEPFQIESNQTQLISPLFAVDTKSFTQNSIDSTLKAWVKAGVPQSKILLHIPAYGIKQDLAKASETPELGAQVRGGIRVLSQGEVCQTVKKPGVVTQMMYDMVAAFSTTPANEFISYETQQTIHYKIKYAVREQLAGVGLLTINEDDHMDVCRQGKFPLLKEIHSAIC</sequence>
<dbReference type="WBParaSite" id="BXY_1662000.1">
    <property type="protein sequence ID" value="BXY_1662000.1"/>
    <property type="gene ID" value="BXY_1662000"/>
</dbReference>
<dbReference type="EMBL" id="CAJFDI010000003">
    <property type="protein sequence ID" value="CAD5220911.1"/>
    <property type="molecule type" value="Genomic_DNA"/>
</dbReference>
<dbReference type="InterPro" id="IPR050314">
    <property type="entry name" value="Glycosyl_Hydrlase_18"/>
</dbReference>
<feature type="domain" description="GH18" evidence="2">
    <location>
        <begin position="401"/>
        <end position="756"/>
    </location>
</feature>
<dbReference type="Pfam" id="PF00704">
    <property type="entry name" value="Glyco_hydro_18"/>
    <property type="match status" value="3"/>
</dbReference>
<dbReference type="InterPro" id="IPR001223">
    <property type="entry name" value="Glyco_hydro18_cat"/>
</dbReference>
<evidence type="ECO:0000256" key="1">
    <source>
        <dbReference type="SAM" id="SignalP"/>
    </source>
</evidence>
<dbReference type="eggNOG" id="KOG2806">
    <property type="taxonomic scope" value="Eukaryota"/>
</dbReference>